<accession>A0A6J4H5R7</accession>
<dbReference type="PIRSF" id="PIRSF006728">
    <property type="entry name" value="CinA"/>
    <property type="match status" value="1"/>
</dbReference>
<evidence type="ECO:0000256" key="1">
    <source>
        <dbReference type="HAMAP-Rule" id="MF_00226"/>
    </source>
</evidence>
<dbReference type="PANTHER" id="PTHR13939">
    <property type="entry name" value="NICOTINAMIDE-NUCLEOTIDE AMIDOHYDROLASE PNCC"/>
    <property type="match status" value="1"/>
</dbReference>
<dbReference type="EMBL" id="CADCTA010000018">
    <property type="protein sequence ID" value="CAA9215658.1"/>
    <property type="molecule type" value="Genomic_DNA"/>
</dbReference>
<dbReference type="InterPro" id="IPR008135">
    <property type="entry name" value="Competence-induced_CinA"/>
</dbReference>
<dbReference type="NCBIfam" id="TIGR00199">
    <property type="entry name" value="PncC_domain"/>
    <property type="match status" value="1"/>
</dbReference>
<keyword evidence="3" id="KW-0378">Hydrolase</keyword>
<dbReference type="GO" id="GO:0120545">
    <property type="term" value="F:nucleic acid conformation isomerase activity"/>
    <property type="evidence" value="ECO:0007669"/>
    <property type="project" value="UniProtKB-ARBA"/>
</dbReference>
<comment type="similarity">
    <text evidence="1">Belongs to the CinA family.</text>
</comment>
<dbReference type="InterPro" id="IPR050101">
    <property type="entry name" value="CinA"/>
</dbReference>
<protein>
    <recommendedName>
        <fullName evidence="1">CinA-like protein</fullName>
    </recommendedName>
</protein>
<dbReference type="InterPro" id="IPR008136">
    <property type="entry name" value="CinA_C"/>
</dbReference>
<organism evidence="3">
    <name type="scientific">uncultured Chthoniobacterales bacterium</name>
    <dbReference type="NCBI Taxonomy" id="1836801"/>
    <lineage>
        <taxon>Bacteria</taxon>
        <taxon>Pseudomonadati</taxon>
        <taxon>Verrucomicrobiota</taxon>
        <taxon>Spartobacteria</taxon>
        <taxon>Chthoniobacterales</taxon>
        <taxon>environmental samples</taxon>
    </lineage>
</organism>
<dbReference type="PROSITE" id="PS00039">
    <property type="entry name" value="DEAD_ATP_HELICASE"/>
    <property type="match status" value="1"/>
</dbReference>
<dbReference type="SMART" id="SM00852">
    <property type="entry name" value="MoCF_biosynth"/>
    <property type="match status" value="1"/>
</dbReference>
<evidence type="ECO:0000313" key="3">
    <source>
        <dbReference type="EMBL" id="CAA9215658.1"/>
    </source>
</evidence>
<proteinExistence type="inferred from homology"/>
<dbReference type="HAMAP" id="MF_00226_B">
    <property type="entry name" value="CinA_B"/>
    <property type="match status" value="1"/>
</dbReference>
<dbReference type="PANTHER" id="PTHR13939:SF0">
    <property type="entry name" value="NMN AMIDOHYDROLASE-LIKE PROTEIN YFAY"/>
    <property type="match status" value="1"/>
</dbReference>
<dbReference type="InterPro" id="IPR036653">
    <property type="entry name" value="CinA-like_C"/>
</dbReference>
<dbReference type="GO" id="GO:0016787">
    <property type="term" value="F:hydrolase activity"/>
    <property type="evidence" value="ECO:0007669"/>
    <property type="project" value="UniProtKB-KW"/>
</dbReference>
<feature type="domain" description="MoaB/Mog" evidence="2">
    <location>
        <begin position="4"/>
        <end position="174"/>
    </location>
</feature>
<dbReference type="CDD" id="cd00885">
    <property type="entry name" value="cinA"/>
    <property type="match status" value="1"/>
</dbReference>
<dbReference type="AlphaFoldDB" id="A0A6J4H5R7"/>
<sequence length="417" mass="44538">MRVHVINTGTELLLGHVLNTHLTFIARELFPLGLRVERQSTVPDGAAIRDAMAAALKEADVVFVTGGLGPTTDDVTREAAAELFSLTLHQDSKVAEAIKLRLRTRGFPMTDRILRQADVPEGAEVLPNANGTAPGLYLKRNTARRTRHLFLLPGPPRELEPMFRRSVLPMLVDINKGAVAPQVRTFRIACVGESVVEEAVGPQLLALPGIELGYCARPGEVDVRVIGSAAVLDEADKIIKEAFAQQLYTTGDEDLEEVVVRLLAQRKHTLAVAESCTGGALASRITDVPGASAVFLAGFVTYANEAKAEMLRVTRTTISTQGAVSEAVARQMAEGAIARAGSDYALATTGIAGPSGGSDEKPVGTVFIAVASASGETQVHRRRFQTDRSSFKQLVTETALELLRERLVAEEGESAAA</sequence>
<dbReference type="Pfam" id="PF18146">
    <property type="entry name" value="CinA_KH"/>
    <property type="match status" value="1"/>
</dbReference>
<name>A0A6J4H5R7_9BACT</name>
<dbReference type="Pfam" id="PF02464">
    <property type="entry name" value="CinA"/>
    <property type="match status" value="1"/>
</dbReference>
<dbReference type="Gene3D" id="3.40.980.10">
    <property type="entry name" value="MoaB/Mog-like domain"/>
    <property type="match status" value="1"/>
</dbReference>
<dbReference type="NCBIfam" id="TIGR00200">
    <property type="entry name" value="cinA_nterm"/>
    <property type="match status" value="1"/>
</dbReference>
<dbReference type="NCBIfam" id="NF001813">
    <property type="entry name" value="PRK00549.1"/>
    <property type="match status" value="1"/>
</dbReference>
<dbReference type="Gene3D" id="3.30.70.2860">
    <property type="match status" value="1"/>
</dbReference>
<dbReference type="InterPro" id="IPR036425">
    <property type="entry name" value="MoaB/Mog-like_dom_sf"/>
</dbReference>
<dbReference type="InterPro" id="IPR001453">
    <property type="entry name" value="MoaB/Mog_dom"/>
</dbReference>
<dbReference type="InterPro" id="IPR000629">
    <property type="entry name" value="RNA-helicase_DEAD-box_CS"/>
</dbReference>
<evidence type="ECO:0000259" key="2">
    <source>
        <dbReference type="SMART" id="SM00852"/>
    </source>
</evidence>
<dbReference type="SUPFAM" id="SSF53218">
    <property type="entry name" value="Molybdenum cofactor biosynthesis proteins"/>
    <property type="match status" value="1"/>
</dbReference>
<dbReference type="Gene3D" id="3.90.950.20">
    <property type="entry name" value="CinA-like"/>
    <property type="match status" value="1"/>
</dbReference>
<gene>
    <name evidence="3" type="ORF">AVDCRST_MAG42-293</name>
</gene>
<dbReference type="InterPro" id="IPR041424">
    <property type="entry name" value="CinA_KH"/>
</dbReference>
<dbReference type="Pfam" id="PF00994">
    <property type="entry name" value="MoCF_biosynth"/>
    <property type="match status" value="1"/>
</dbReference>
<dbReference type="SUPFAM" id="SSF142433">
    <property type="entry name" value="CinA-like"/>
    <property type="match status" value="1"/>
</dbReference>
<reference evidence="3" key="1">
    <citation type="submission" date="2020-02" db="EMBL/GenBank/DDBJ databases">
        <authorList>
            <person name="Meier V. D."/>
        </authorList>
    </citation>
    <scope>NUCLEOTIDE SEQUENCE</scope>
    <source>
        <strain evidence="3">AVDCRST_MAG42</strain>
    </source>
</reference>